<proteinExistence type="predicted"/>
<dbReference type="Pfam" id="PF01381">
    <property type="entry name" value="HTH_3"/>
    <property type="match status" value="1"/>
</dbReference>
<reference evidence="2 3" key="1">
    <citation type="submission" date="2021-07" db="EMBL/GenBank/DDBJ databases">
        <title>Mesonia aestuariivivens sp. nov., isolated from a tidal flat.</title>
        <authorList>
            <person name="Kim Y.-O."/>
            <person name="Yoon J.-H."/>
        </authorList>
    </citation>
    <scope>NUCLEOTIDE SEQUENCE [LARGE SCALE GENOMIC DNA]</scope>
    <source>
        <strain evidence="2 3">JHPTF-M18</strain>
    </source>
</reference>
<sequence>MAKVEINRIKVALAETRRKNKWLAEQIGKDESTVSQWCTNARQPSLENLLRVANALEIDIRDLLYSTNNSES</sequence>
<name>A0ABS6W728_9FLAO</name>
<gene>
    <name evidence="2" type="ORF">KW502_14205</name>
</gene>
<organism evidence="2 3">
    <name type="scientific">Mesonia aestuariivivens</name>
    <dbReference type="NCBI Taxonomy" id="2796128"/>
    <lineage>
        <taxon>Bacteria</taxon>
        <taxon>Pseudomonadati</taxon>
        <taxon>Bacteroidota</taxon>
        <taxon>Flavobacteriia</taxon>
        <taxon>Flavobacteriales</taxon>
        <taxon>Flavobacteriaceae</taxon>
        <taxon>Mesonia</taxon>
    </lineage>
</organism>
<comment type="caution">
    <text evidence="2">The sequence shown here is derived from an EMBL/GenBank/DDBJ whole genome shotgun (WGS) entry which is preliminary data.</text>
</comment>
<evidence type="ECO:0000313" key="3">
    <source>
        <dbReference type="Proteomes" id="UP000719267"/>
    </source>
</evidence>
<keyword evidence="3" id="KW-1185">Reference proteome</keyword>
<dbReference type="CDD" id="cd00093">
    <property type="entry name" value="HTH_XRE"/>
    <property type="match status" value="1"/>
</dbReference>
<dbReference type="InterPro" id="IPR001387">
    <property type="entry name" value="Cro/C1-type_HTH"/>
</dbReference>
<dbReference type="PROSITE" id="PS50943">
    <property type="entry name" value="HTH_CROC1"/>
    <property type="match status" value="1"/>
</dbReference>
<dbReference type="Proteomes" id="UP000719267">
    <property type="component" value="Unassembled WGS sequence"/>
</dbReference>
<accession>A0ABS6W728</accession>
<protein>
    <submittedName>
        <fullName evidence="2">Helix-turn-helix transcriptional regulator</fullName>
    </submittedName>
</protein>
<evidence type="ECO:0000313" key="2">
    <source>
        <dbReference type="EMBL" id="MBW2962939.1"/>
    </source>
</evidence>
<dbReference type="SMART" id="SM00530">
    <property type="entry name" value="HTH_XRE"/>
    <property type="match status" value="1"/>
</dbReference>
<dbReference type="EMBL" id="JAHWDF010000022">
    <property type="protein sequence ID" value="MBW2962939.1"/>
    <property type="molecule type" value="Genomic_DNA"/>
</dbReference>
<feature type="domain" description="HTH cro/C1-type" evidence="1">
    <location>
        <begin position="23"/>
        <end position="63"/>
    </location>
</feature>
<evidence type="ECO:0000259" key="1">
    <source>
        <dbReference type="PROSITE" id="PS50943"/>
    </source>
</evidence>